<dbReference type="Pfam" id="PF00348">
    <property type="entry name" value="polyprenyl_synt"/>
    <property type="match status" value="1"/>
</dbReference>
<dbReference type="PROSITE" id="PS00723">
    <property type="entry name" value="POLYPRENYL_SYNTHASE_1"/>
    <property type="match status" value="1"/>
</dbReference>
<keyword evidence="4" id="KW-0479">Metal-binding</keyword>
<dbReference type="GO" id="GO:0004659">
    <property type="term" value="F:prenyltransferase activity"/>
    <property type="evidence" value="ECO:0007669"/>
    <property type="project" value="InterPro"/>
</dbReference>
<evidence type="ECO:0000256" key="2">
    <source>
        <dbReference type="ARBA" id="ARBA00006706"/>
    </source>
</evidence>
<comment type="similarity">
    <text evidence="2 6">Belongs to the FPP/GGPP synthase family.</text>
</comment>
<dbReference type="PANTHER" id="PTHR12001:SF85">
    <property type="entry name" value="SHORT CHAIN ISOPRENYL DIPHOSPHATE SYNTHASE"/>
    <property type="match status" value="1"/>
</dbReference>
<dbReference type="Proteomes" id="UP000064007">
    <property type="component" value="Chromosome 1"/>
</dbReference>
<reference evidence="8" key="1">
    <citation type="submission" date="2014-12" db="EMBL/GenBank/DDBJ databases">
        <authorList>
            <person name="Salcher M.M."/>
        </authorList>
    </citation>
    <scope>NUCLEOTIDE SEQUENCE [LARGE SCALE GENOMIC DNA]</scope>
    <source>
        <strain evidence="8">MMS-10A-171</strain>
    </source>
</reference>
<proteinExistence type="inferred from homology"/>
<dbReference type="GO" id="GO:0008299">
    <property type="term" value="P:isoprenoid biosynthetic process"/>
    <property type="evidence" value="ECO:0007669"/>
    <property type="project" value="InterPro"/>
</dbReference>
<keyword evidence="3 6" id="KW-0808">Transferase</keyword>
<protein>
    <submittedName>
        <fullName evidence="7">Bifunctional short chain isoprenyl diphosphate synthase (IdsA)</fullName>
    </submittedName>
</protein>
<keyword evidence="5" id="KW-0460">Magnesium</keyword>
<evidence type="ECO:0000313" key="8">
    <source>
        <dbReference type="Proteomes" id="UP000064007"/>
    </source>
</evidence>
<organism evidence="7 8">
    <name type="scientific">Candidatus Methylopumilus planktonicus</name>
    <dbReference type="NCBI Taxonomy" id="1581557"/>
    <lineage>
        <taxon>Bacteria</taxon>
        <taxon>Pseudomonadati</taxon>
        <taxon>Pseudomonadota</taxon>
        <taxon>Betaproteobacteria</taxon>
        <taxon>Nitrosomonadales</taxon>
        <taxon>Methylophilaceae</taxon>
        <taxon>Candidatus Methylopumilus</taxon>
    </lineage>
</organism>
<dbReference type="SUPFAM" id="SSF48576">
    <property type="entry name" value="Terpenoid synthases"/>
    <property type="match status" value="1"/>
</dbReference>
<dbReference type="InterPro" id="IPR033749">
    <property type="entry name" value="Polyprenyl_synt_CS"/>
</dbReference>
<comment type="cofactor">
    <cofactor evidence="1">
        <name>Mg(2+)</name>
        <dbReference type="ChEBI" id="CHEBI:18420"/>
    </cofactor>
</comment>
<dbReference type="RefSeq" id="WP_046487765.1">
    <property type="nucleotide sequence ID" value="NZ_LN827929.1"/>
</dbReference>
<evidence type="ECO:0000313" key="7">
    <source>
        <dbReference type="EMBL" id="CEZ19485.1"/>
    </source>
</evidence>
<dbReference type="InterPro" id="IPR000092">
    <property type="entry name" value="Polyprenyl_synt"/>
</dbReference>
<dbReference type="KEGG" id="mbat:BN1208_0598"/>
<dbReference type="EMBL" id="LN827929">
    <property type="protein sequence ID" value="CEZ19485.1"/>
    <property type="molecule type" value="Genomic_DNA"/>
</dbReference>
<keyword evidence="8" id="KW-1185">Reference proteome</keyword>
<evidence type="ECO:0000256" key="5">
    <source>
        <dbReference type="ARBA" id="ARBA00022842"/>
    </source>
</evidence>
<evidence type="ECO:0000256" key="6">
    <source>
        <dbReference type="RuleBase" id="RU004466"/>
    </source>
</evidence>
<name>A0A0D6EUU3_9PROT</name>
<dbReference type="AlphaFoldDB" id="A0A0D6EUU3"/>
<dbReference type="GO" id="GO:0046872">
    <property type="term" value="F:metal ion binding"/>
    <property type="evidence" value="ECO:0007669"/>
    <property type="project" value="UniProtKB-KW"/>
</dbReference>
<dbReference type="InterPro" id="IPR008949">
    <property type="entry name" value="Isoprenoid_synthase_dom_sf"/>
</dbReference>
<dbReference type="Gene3D" id="1.10.600.10">
    <property type="entry name" value="Farnesyl Diphosphate Synthase"/>
    <property type="match status" value="1"/>
</dbReference>
<dbReference type="STRING" id="1581557.BN1208_0598"/>
<accession>A0A0D6EUU3</accession>
<dbReference type="HOGENOM" id="CLU_014015_0_2_4"/>
<sequence>MISNESDSLESVKKHLAKSFEVNEKNLSLWLNWHGESEGKLIRSHLALSTGEALGLSKHTAIIWAVVCELIHSASLLHDDICDSDEVRRGKVSVWKNFGIPAAICTGDYLIAESFKKITEIEQGWHQNILLGLLSGTVKEIVFGQSGDLSTNFLNLGWEDYKNVAKAKTSPLICLPMMGMFKCAELGEPYYINLRKISDEIGLAYQIVNDLENILLNQANEIPTDIKFERMNALVVLIKEKSSEKEINFLKKNKEELKQFLISSNIKDDLIDRIQLILVNIKDSLHLMPIVIRPIISSLCEGIDKKASQFIYAK</sequence>
<evidence type="ECO:0000256" key="3">
    <source>
        <dbReference type="ARBA" id="ARBA00022679"/>
    </source>
</evidence>
<gene>
    <name evidence="7" type="ORF">BN1208_0598</name>
</gene>
<dbReference type="OrthoDB" id="9805316at2"/>
<dbReference type="SFLD" id="SFLDS00005">
    <property type="entry name" value="Isoprenoid_Synthase_Type_I"/>
    <property type="match status" value="1"/>
</dbReference>
<dbReference type="PANTHER" id="PTHR12001">
    <property type="entry name" value="GERANYLGERANYL PYROPHOSPHATE SYNTHASE"/>
    <property type="match status" value="1"/>
</dbReference>
<evidence type="ECO:0000256" key="4">
    <source>
        <dbReference type="ARBA" id="ARBA00022723"/>
    </source>
</evidence>
<evidence type="ECO:0000256" key="1">
    <source>
        <dbReference type="ARBA" id="ARBA00001946"/>
    </source>
</evidence>